<comment type="caution">
    <text evidence="1">The sequence shown here is derived from an EMBL/GenBank/DDBJ whole genome shotgun (WGS) entry which is preliminary data.</text>
</comment>
<feature type="non-terminal residue" evidence="1">
    <location>
        <position position="1"/>
    </location>
</feature>
<organism evidence="1 2">
    <name type="scientific">Bacillus vallismortis</name>
    <dbReference type="NCBI Taxonomy" id="72361"/>
    <lineage>
        <taxon>Bacteria</taxon>
        <taxon>Bacillati</taxon>
        <taxon>Bacillota</taxon>
        <taxon>Bacilli</taxon>
        <taxon>Bacillales</taxon>
        <taxon>Bacillaceae</taxon>
        <taxon>Bacillus</taxon>
    </lineage>
</organism>
<accession>A0AAP3FXK1</accession>
<sequence>RKDNQEADSLAKKILSHQFVESHTKLDHNGDDDIG</sequence>
<dbReference type="AlphaFoldDB" id="A0AAP3FXK1"/>
<dbReference type="Proteomes" id="UP001067121">
    <property type="component" value="Unassembled WGS sequence"/>
</dbReference>
<evidence type="ECO:0000313" key="2">
    <source>
        <dbReference type="Proteomes" id="UP001067121"/>
    </source>
</evidence>
<proteinExistence type="predicted"/>
<evidence type="ECO:0008006" key="3">
    <source>
        <dbReference type="Google" id="ProtNLM"/>
    </source>
</evidence>
<evidence type="ECO:0000313" key="1">
    <source>
        <dbReference type="EMBL" id="MCY8319160.1"/>
    </source>
</evidence>
<protein>
    <recommendedName>
        <fullName evidence="3">Reverse transcriptase-like protein</fullName>
    </recommendedName>
</protein>
<name>A0AAP3FXK1_BACVA</name>
<dbReference type="EMBL" id="JALAOH010000129">
    <property type="protein sequence ID" value="MCY8319160.1"/>
    <property type="molecule type" value="Genomic_DNA"/>
</dbReference>
<gene>
    <name evidence="1" type="ORF">MOC71_21180</name>
</gene>
<reference evidence="1" key="1">
    <citation type="submission" date="2022-02" db="EMBL/GenBank/DDBJ databases">
        <title>Crop Bioprotection Bacillus Genome Sequencing.</title>
        <authorList>
            <person name="Dunlap C."/>
        </authorList>
    </citation>
    <scope>NUCLEOTIDE SEQUENCE</scope>
    <source>
        <strain evidence="1">98-1</strain>
    </source>
</reference>